<feature type="chain" id="PRO_5012640031" evidence="1">
    <location>
        <begin position="20"/>
        <end position="561"/>
    </location>
</feature>
<dbReference type="OrthoDB" id="1293009at2"/>
<dbReference type="InterPro" id="IPR026950">
    <property type="entry name" value="Caps_assemb_Wzi"/>
</dbReference>
<dbReference type="Proteomes" id="UP000190541">
    <property type="component" value="Unassembled WGS sequence"/>
</dbReference>
<sequence>MKIKFVLATAFLLSSVLHITGQTLPLGTPVLEQKIRRDQLLGLIDSNISFTVRPLTYESIIHPDNQAKRPDYYLNKEIISSVDSGFSLQLMPIVWEHQYNSKLPYGWNDGGMIPSVGYQTMIGAGIYAKYKWFSLQLRPELVFAENKPFMGYNGDNTYAWAAWYEFANNIDMPERFGDKAYTKLLPGQSSFRVNYGPASIGISTENLWWGPGIYNSLLMTNNAPGFLHLTLNTTRPISTPIGTIEGQLIAGRLKESGFTPTLLGNPAHFDEHYVPKRDDWRYISGITVSYQPKWLPGLFVGLSRSFVVYSEDLGGGLKGYLPLLGPGSNDVVRRPDELEGREDRMNRDVYASVFARWLMPKGNAEIYFEYGRTDPPWNQRDLVVELEHSRAYVLGFRKLVPLNLANEELLQVGFELTQLEKSRTTTIRTSPSWYTDSRVRHGYTHLGQVIGAGIGPGSNVQLLNVSWVKGIKNIGLQVERHVKFNDFFYRASEDYRRMWVDLAVGAIGEWGYKNMVFNGRLFYIKSHNYQYEQGDTSGEFWDFTPIDRNNFQFRLGVLYRF</sequence>
<feature type="signal peptide" evidence="1">
    <location>
        <begin position="1"/>
        <end position="19"/>
    </location>
</feature>
<dbReference type="STRING" id="623280.SAMN05660226_01608"/>
<proteinExistence type="predicted"/>
<reference evidence="2 3" key="1">
    <citation type="submission" date="2017-02" db="EMBL/GenBank/DDBJ databases">
        <authorList>
            <person name="Peterson S.W."/>
        </authorList>
    </citation>
    <scope>NUCLEOTIDE SEQUENCE [LARGE SCALE GENOMIC DNA]</scope>
    <source>
        <strain evidence="2 3">DSM 22899</strain>
    </source>
</reference>
<keyword evidence="3" id="KW-1185">Reference proteome</keyword>
<dbReference type="InterPro" id="IPR038636">
    <property type="entry name" value="Wzi_sf"/>
</dbReference>
<evidence type="ECO:0000256" key="1">
    <source>
        <dbReference type="SAM" id="SignalP"/>
    </source>
</evidence>
<accession>A0A1T5BP45</accession>
<protein>
    <submittedName>
        <fullName evidence="2">Capsule assembly protein Wzi</fullName>
    </submittedName>
</protein>
<dbReference type="EMBL" id="FUYS01000003">
    <property type="protein sequence ID" value="SKB48653.1"/>
    <property type="molecule type" value="Genomic_DNA"/>
</dbReference>
<dbReference type="Pfam" id="PF14052">
    <property type="entry name" value="Caps_assemb_Wzi"/>
    <property type="match status" value="1"/>
</dbReference>
<evidence type="ECO:0000313" key="2">
    <source>
        <dbReference type="EMBL" id="SKB48653.1"/>
    </source>
</evidence>
<keyword evidence="1" id="KW-0732">Signal</keyword>
<organism evidence="2 3">
    <name type="scientific">Parapedobacter luteus</name>
    <dbReference type="NCBI Taxonomy" id="623280"/>
    <lineage>
        <taxon>Bacteria</taxon>
        <taxon>Pseudomonadati</taxon>
        <taxon>Bacteroidota</taxon>
        <taxon>Sphingobacteriia</taxon>
        <taxon>Sphingobacteriales</taxon>
        <taxon>Sphingobacteriaceae</taxon>
        <taxon>Parapedobacter</taxon>
    </lineage>
</organism>
<gene>
    <name evidence="2" type="ORF">SAMN05660226_01608</name>
</gene>
<dbReference type="AlphaFoldDB" id="A0A1T5BP45"/>
<dbReference type="RefSeq" id="WP_079716280.1">
    <property type="nucleotide sequence ID" value="NZ_FUYS01000003.1"/>
</dbReference>
<dbReference type="Gene3D" id="2.40.160.130">
    <property type="entry name" value="Capsule assembly protein Wzi"/>
    <property type="match status" value="1"/>
</dbReference>
<evidence type="ECO:0000313" key="3">
    <source>
        <dbReference type="Proteomes" id="UP000190541"/>
    </source>
</evidence>
<name>A0A1T5BP45_9SPHI</name>